<dbReference type="EMBL" id="UFQS01001299">
    <property type="protein sequence ID" value="SSX10174.1"/>
    <property type="molecule type" value="Genomic_DNA"/>
</dbReference>
<feature type="region of interest" description="Disordered" evidence="1">
    <location>
        <begin position="54"/>
        <end position="79"/>
    </location>
</feature>
<feature type="compositionally biased region" description="Polar residues" evidence="1">
    <location>
        <begin position="56"/>
        <end position="66"/>
    </location>
</feature>
<protein>
    <submittedName>
        <fullName evidence="3">CSON001846 protein</fullName>
    </submittedName>
</protein>
<evidence type="ECO:0000313" key="3">
    <source>
        <dbReference type="EMBL" id="SSX10174.1"/>
    </source>
</evidence>
<keyword evidence="2" id="KW-0472">Membrane</keyword>
<feature type="transmembrane region" description="Helical" evidence="2">
    <location>
        <begin position="146"/>
        <end position="166"/>
    </location>
</feature>
<evidence type="ECO:0000256" key="1">
    <source>
        <dbReference type="SAM" id="MobiDB-lite"/>
    </source>
</evidence>
<dbReference type="VEuPathDB" id="VectorBase:CSON001846"/>
<dbReference type="EMBL" id="UFQT01001299">
    <property type="protein sequence ID" value="SSX29895.1"/>
    <property type="molecule type" value="Genomic_DNA"/>
</dbReference>
<sequence length="244" mass="28810">MKFLEMLRRLNFRPNNRKLSGDLIPFEADNNIGTIQVGADGSLHPWYSKNLAKGDMTSSDDSTLMLTPNPMESDAPSDDDHKNFPSDFIFNGTSFDFPHHSYYPHAFYDEHHDDHHHYHETTTTTTTEAPVKSKPMYAHYQLRLKFWYANLAFAIWFIFYCVYLMVKSLGRHKTRFPNHATLRKREIEDLIQIKDDKIDLVYQIYEKNIRLWHKTLVERQKPIAIILNLPTNSLEHRCLKILKI</sequence>
<evidence type="ECO:0000313" key="4">
    <source>
        <dbReference type="EMBL" id="SSX29895.1"/>
    </source>
</evidence>
<keyword evidence="2" id="KW-0812">Transmembrane</keyword>
<gene>
    <name evidence="3" type="primary">CSON001846</name>
</gene>
<evidence type="ECO:0000256" key="2">
    <source>
        <dbReference type="SAM" id="Phobius"/>
    </source>
</evidence>
<keyword evidence="2" id="KW-1133">Transmembrane helix</keyword>
<accession>A0A336KZH8</accession>
<reference evidence="4" key="2">
    <citation type="submission" date="2018-07" db="EMBL/GenBank/DDBJ databases">
        <authorList>
            <person name="Quirk P.G."/>
            <person name="Krulwich T.A."/>
        </authorList>
    </citation>
    <scope>NUCLEOTIDE SEQUENCE</scope>
</reference>
<dbReference type="AlphaFoldDB" id="A0A336KZH8"/>
<reference evidence="3" key="1">
    <citation type="submission" date="2018-04" db="EMBL/GenBank/DDBJ databases">
        <authorList>
            <person name="Go L.Y."/>
            <person name="Mitchell J.A."/>
        </authorList>
    </citation>
    <scope>NUCLEOTIDE SEQUENCE</scope>
    <source>
        <tissue evidence="3">Whole organism</tissue>
    </source>
</reference>
<name>A0A336KZH8_CULSO</name>
<organism evidence="3">
    <name type="scientific">Culicoides sonorensis</name>
    <name type="common">Biting midge</name>
    <dbReference type="NCBI Taxonomy" id="179676"/>
    <lineage>
        <taxon>Eukaryota</taxon>
        <taxon>Metazoa</taxon>
        <taxon>Ecdysozoa</taxon>
        <taxon>Arthropoda</taxon>
        <taxon>Hexapoda</taxon>
        <taxon>Insecta</taxon>
        <taxon>Pterygota</taxon>
        <taxon>Neoptera</taxon>
        <taxon>Endopterygota</taxon>
        <taxon>Diptera</taxon>
        <taxon>Nematocera</taxon>
        <taxon>Chironomoidea</taxon>
        <taxon>Ceratopogonidae</taxon>
        <taxon>Ceratopogoninae</taxon>
        <taxon>Culicoides</taxon>
        <taxon>Monoculicoides</taxon>
    </lineage>
</organism>
<proteinExistence type="predicted"/>